<dbReference type="SUPFAM" id="SSF53146">
    <property type="entry name" value="Nitrogenase accessory factor-like"/>
    <property type="match status" value="1"/>
</dbReference>
<dbReference type="InterPro" id="IPR036105">
    <property type="entry name" value="DiNase_FeMo-co_biosyn_sf"/>
</dbReference>
<dbReference type="AlphaFoldDB" id="A0A9Y1BMG4"/>
<dbReference type="Gene3D" id="3.30.420.130">
    <property type="entry name" value="Dinitrogenase iron-molybdenum cofactor biosynthesis domain"/>
    <property type="match status" value="1"/>
</dbReference>
<dbReference type="InterPro" id="IPR003731">
    <property type="entry name" value="Di-Nase_FeMo-co_biosynth"/>
</dbReference>
<evidence type="ECO:0000259" key="1">
    <source>
        <dbReference type="Pfam" id="PF02579"/>
    </source>
</evidence>
<gene>
    <name evidence="2" type="ORF">K9W45_02900</name>
</gene>
<dbReference type="Pfam" id="PF02579">
    <property type="entry name" value="Nitro_FeMo-Co"/>
    <property type="match status" value="1"/>
</dbReference>
<dbReference type="InterPro" id="IPR033913">
    <property type="entry name" value="MTH1175_dom"/>
</dbReference>
<feature type="domain" description="Dinitrogenase iron-molybdenum cofactor biosynthesis" evidence="1">
    <location>
        <begin position="14"/>
        <end position="100"/>
    </location>
</feature>
<proteinExistence type="predicted"/>
<dbReference type="PANTHER" id="PTHR42983:SF1">
    <property type="entry name" value="IRON-MOLYBDENUM PROTEIN"/>
    <property type="match status" value="1"/>
</dbReference>
<dbReference type="EMBL" id="CP084166">
    <property type="protein sequence ID" value="UJG41420.1"/>
    <property type="molecule type" value="Genomic_DNA"/>
</dbReference>
<reference evidence="2" key="1">
    <citation type="journal article" date="2022" name="Nat. Microbiol.">
        <title>Unique mobile elements and scalable gene flow at the prokaryote-eukaryote boundary revealed by circularized Asgard archaea genomes.</title>
        <authorList>
            <person name="Wu F."/>
            <person name="Speth D.R."/>
            <person name="Philosof A."/>
            <person name="Cremiere A."/>
            <person name="Narayanan A."/>
            <person name="Barco R.A."/>
            <person name="Connon S.A."/>
            <person name="Amend J.P."/>
            <person name="Antoshechkin I.A."/>
            <person name="Orphan V.J."/>
        </authorList>
    </citation>
    <scope>NUCLEOTIDE SEQUENCE</scope>
    <source>
        <strain evidence="2">PM71</strain>
    </source>
</reference>
<dbReference type="CDD" id="cd00851">
    <property type="entry name" value="MTH1175"/>
    <property type="match status" value="1"/>
</dbReference>
<protein>
    <submittedName>
        <fullName evidence="2">NifB/NifX family molybdenum-iron cluster-binding protein</fullName>
    </submittedName>
</protein>
<accession>A0A9Y1BMG4</accession>
<name>A0A9Y1BMG4_9ARCH</name>
<organism evidence="2">
    <name type="scientific">Candidatus Heimdallarchaeum aukensis</name>
    <dbReference type="NCBI Taxonomy" id="2876573"/>
    <lineage>
        <taxon>Archaea</taxon>
        <taxon>Promethearchaeati</taxon>
        <taxon>Candidatus Heimdallarchaeota</taxon>
        <taxon>Candidatus Heimdallarchaeia (ex Rinke et al. 2021) (nom. nud.)</taxon>
        <taxon>Candidatus Heimdallarchaeales</taxon>
        <taxon>Candidatus Heimdallarchaeaceae</taxon>
        <taxon>Candidatus Heimdallarchaeum</taxon>
    </lineage>
</organism>
<dbReference type="Proteomes" id="UP001201020">
    <property type="component" value="Chromosome"/>
</dbReference>
<sequence>MRYAIPVEDDKGWDSPVSAHFGRAPLYAIWDEETNELKIINNESNHFGGVGMPAEFLAKHSNALLCGGIGSRAIQLAEELNLGVYVGAEGTVKNVIDNFKEGKLRLASKTDGCGHHEHDHDHDH</sequence>
<evidence type="ECO:0000313" key="2">
    <source>
        <dbReference type="EMBL" id="UJG41420.1"/>
    </source>
</evidence>
<dbReference type="PANTHER" id="PTHR42983">
    <property type="entry name" value="DINITROGENASE IRON-MOLYBDENUM COFACTOR PROTEIN-RELATED"/>
    <property type="match status" value="1"/>
</dbReference>